<evidence type="ECO:0000313" key="2">
    <source>
        <dbReference type="EMBL" id="RUM95801.1"/>
    </source>
</evidence>
<evidence type="ECO:0000313" key="3">
    <source>
        <dbReference type="Proteomes" id="UP000281647"/>
    </source>
</evidence>
<dbReference type="SUPFAM" id="SSF47413">
    <property type="entry name" value="lambda repressor-like DNA-binding domains"/>
    <property type="match status" value="1"/>
</dbReference>
<name>A0A432V0W2_9HYPH</name>
<sequence>MMTRHKAGTGGGTRESPPDLARNLIYLCGFYPSISEVCRQIGINRQQFNKYTSGTVMPSLFILKRIADFFGLEVEEICLPHNNLRAIFQIRKSPAATKIAVSSRLLDDISLFSQEFSEPLDKYEGYYYRYYYAYDLSGRVVRSLFRLSKSEGFFVTRHIERIFHPASAGRHKTAFKYSGFATGLSNCIFVVEFESLMKSCIANAVFPIIPRPGQRYLFGLQTSLSTTLGRPAASRVVLERIRPNVAVRKMLARCGTFEPDSPELETDLLHLIGNENLREDAVVMPRII</sequence>
<dbReference type="Gene3D" id="1.10.260.40">
    <property type="entry name" value="lambda repressor-like DNA-binding domains"/>
    <property type="match status" value="1"/>
</dbReference>
<dbReference type="RefSeq" id="WP_128625474.1">
    <property type="nucleotide sequence ID" value="NZ_ML133514.1"/>
</dbReference>
<evidence type="ECO:0000259" key="1">
    <source>
        <dbReference type="PROSITE" id="PS50943"/>
    </source>
</evidence>
<dbReference type="InterPro" id="IPR001387">
    <property type="entry name" value="Cro/C1-type_HTH"/>
</dbReference>
<dbReference type="GO" id="GO:0003677">
    <property type="term" value="F:DNA binding"/>
    <property type="evidence" value="ECO:0007669"/>
    <property type="project" value="InterPro"/>
</dbReference>
<dbReference type="CDD" id="cd00093">
    <property type="entry name" value="HTH_XRE"/>
    <property type="match status" value="1"/>
</dbReference>
<dbReference type="EMBL" id="RKST01000030">
    <property type="protein sequence ID" value="RUM95801.1"/>
    <property type="molecule type" value="Genomic_DNA"/>
</dbReference>
<protein>
    <submittedName>
        <fullName evidence="2">XRE family transcriptional regulator</fullName>
    </submittedName>
</protein>
<feature type="domain" description="HTH cro/C1-type" evidence="1">
    <location>
        <begin position="33"/>
        <end position="77"/>
    </location>
</feature>
<dbReference type="Proteomes" id="UP000281647">
    <property type="component" value="Unassembled WGS sequence"/>
</dbReference>
<dbReference type="InterPro" id="IPR010982">
    <property type="entry name" value="Lambda_DNA-bd_dom_sf"/>
</dbReference>
<accession>A0A432V0W2</accession>
<comment type="caution">
    <text evidence="2">The sequence shown here is derived from an EMBL/GenBank/DDBJ whole genome shotgun (WGS) entry which is preliminary data.</text>
</comment>
<dbReference type="OrthoDB" id="8902678at2"/>
<organism evidence="2 3">
    <name type="scientific">Borborobacter arsenicus</name>
    <dbReference type="NCBI Taxonomy" id="1851146"/>
    <lineage>
        <taxon>Bacteria</taxon>
        <taxon>Pseudomonadati</taxon>
        <taxon>Pseudomonadota</taxon>
        <taxon>Alphaproteobacteria</taxon>
        <taxon>Hyphomicrobiales</taxon>
        <taxon>Phyllobacteriaceae</taxon>
        <taxon>Borborobacter</taxon>
    </lineage>
</organism>
<reference evidence="2 3" key="1">
    <citation type="submission" date="2018-11" db="EMBL/GenBank/DDBJ databases">
        <title>Pseudaminobacter arsenicus sp. nov., an arsenic-resistant bacterium isolated from arsenic-rich aquifers.</title>
        <authorList>
            <person name="Mu Y."/>
        </authorList>
    </citation>
    <scope>NUCLEOTIDE SEQUENCE [LARGE SCALE GENOMIC DNA]</scope>
    <source>
        <strain evidence="2 3">CB3</strain>
    </source>
</reference>
<keyword evidence="3" id="KW-1185">Reference proteome</keyword>
<dbReference type="AlphaFoldDB" id="A0A432V0W2"/>
<dbReference type="Pfam" id="PF01381">
    <property type="entry name" value="HTH_3"/>
    <property type="match status" value="1"/>
</dbReference>
<dbReference type="PROSITE" id="PS50943">
    <property type="entry name" value="HTH_CROC1"/>
    <property type="match status" value="1"/>
</dbReference>
<proteinExistence type="predicted"/>
<gene>
    <name evidence="2" type="ORF">EET67_21150</name>
</gene>